<proteinExistence type="predicted"/>
<reference evidence="3" key="2">
    <citation type="submission" date="2023-05" db="EMBL/GenBank/DDBJ databases">
        <authorList>
            <consortium name="Lawrence Berkeley National Laboratory"/>
            <person name="Steindorff A."/>
            <person name="Hensen N."/>
            <person name="Bonometti L."/>
            <person name="Westerberg I."/>
            <person name="Brannstrom I.O."/>
            <person name="Guillou S."/>
            <person name="Cros-Aarteil S."/>
            <person name="Calhoun S."/>
            <person name="Haridas S."/>
            <person name="Kuo A."/>
            <person name="Mondo S."/>
            <person name="Pangilinan J."/>
            <person name="Riley R."/>
            <person name="Labutti K."/>
            <person name="Andreopoulos B."/>
            <person name="Lipzen A."/>
            <person name="Chen C."/>
            <person name="Yanf M."/>
            <person name="Daum C."/>
            <person name="Ng V."/>
            <person name="Clum A."/>
            <person name="Ohm R."/>
            <person name="Martin F."/>
            <person name="Silar P."/>
            <person name="Natvig D."/>
            <person name="Lalanne C."/>
            <person name="Gautier V."/>
            <person name="Ament-Velasquez S.L."/>
            <person name="Kruys A."/>
            <person name="Hutchinson M.I."/>
            <person name="Powell A.J."/>
            <person name="Barry K."/>
            <person name="Miller A.N."/>
            <person name="Grigoriev I.V."/>
            <person name="Debuchy R."/>
            <person name="Gladieux P."/>
            <person name="Thoren M.H."/>
            <person name="Johannesson H."/>
        </authorList>
    </citation>
    <scope>NUCLEOTIDE SEQUENCE</scope>
    <source>
        <strain evidence="3">CBS 141.50</strain>
    </source>
</reference>
<comment type="caution">
    <text evidence="3">The sequence shown here is derived from an EMBL/GenBank/DDBJ whole genome shotgun (WGS) entry which is preliminary data.</text>
</comment>
<dbReference type="SMART" id="SM00939">
    <property type="entry name" value="PepX_C"/>
    <property type="match status" value="1"/>
</dbReference>
<dbReference type="RefSeq" id="XP_062634810.1">
    <property type="nucleotide sequence ID" value="XM_062784442.1"/>
</dbReference>
<reference evidence="3" key="1">
    <citation type="journal article" date="2023" name="Mol. Phylogenet. Evol.">
        <title>Genome-scale phylogeny and comparative genomics of the fungal order Sordariales.</title>
        <authorList>
            <person name="Hensen N."/>
            <person name="Bonometti L."/>
            <person name="Westerberg I."/>
            <person name="Brannstrom I.O."/>
            <person name="Guillou S."/>
            <person name="Cros-Aarteil S."/>
            <person name="Calhoun S."/>
            <person name="Haridas S."/>
            <person name="Kuo A."/>
            <person name="Mondo S."/>
            <person name="Pangilinan J."/>
            <person name="Riley R."/>
            <person name="LaButti K."/>
            <person name="Andreopoulos B."/>
            <person name="Lipzen A."/>
            <person name="Chen C."/>
            <person name="Yan M."/>
            <person name="Daum C."/>
            <person name="Ng V."/>
            <person name="Clum A."/>
            <person name="Steindorff A."/>
            <person name="Ohm R.A."/>
            <person name="Martin F."/>
            <person name="Silar P."/>
            <person name="Natvig D.O."/>
            <person name="Lalanne C."/>
            <person name="Gautier V."/>
            <person name="Ament-Velasquez S.L."/>
            <person name="Kruys A."/>
            <person name="Hutchinson M.I."/>
            <person name="Powell A.J."/>
            <person name="Barry K."/>
            <person name="Miller A.N."/>
            <person name="Grigoriev I.V."/>
            <person name="Debuchy R."/>
            <person name="Gladieux P."/>
            <person name="Hiltunen Thoren M."/>
            <person name="Johannesson H."/>
        </authorList>
    </citation>
    <scope>NUCLEOTIDE SEQUENCE</scope>
    <source>
        <strain evidence="3">CBS 141.50</strain>
    </source>
</reference>
<dbReference type="GeneID" id="87821055"/>
<organism evidence="3 4">
    <name type="scientific">Dichotomopilus funicola</name>
    <dbReference type="NCBI Taxonomy" id="1934379"/>
    <lineage>
        <taxon>Eukaryota</taxon>
        <taxon>Fungi</taxon>
        <taxon>Dikarya</taxon>
        <taxon>Ascomycota</taxon>
        <taxon>Pezizomycotina</taxon>
        <taxon>Sordariomycetes</taxon>
        <taxon>Sordariomycetidae</taxon>
        <taxon>Sordariales</taxon>
        <taxon>Chaetomiaceae</taxon>
        <taxon>Dichotomopilus</taxon>
    </lineage>
</organism>
<evidence type="ECO:0000313" key="3">
    <source>
        <dbReference type="EMBL" id="KAK4141439.1"/>
    </source>
</evidence>
<dbReference type="AlphaFoldDB" id="A0AAN6UYX0"/>
<dbReference type="InterPro" id="IPR029058">
    <property type="entry name" value="AB_hydrolase_fold"/>
</dbReference>
<keyword evidence="4" id="KW-1185">Reference proteome</keyword>
<dbReference type="InterPro" id="IPR000383">
    <property type="entry name" value="Xaa-Pro-like_dom"/>
</dbReference>
<keyword evidence="1 3" id="KW-0378">Hydrolase</keyword>
<evidence type="ECO:0000259" key="2">
    <source>
        <dbReference type="SMART" id="SM00939"/>
    </source>
</evidence>
<feature type="domain" description="Xaa-Pro dipeptidyl-peptidase C-terminal" evidence="2">
    <location>
        <begin position="288"/>
        <end position="546"/>
    </location>
</feature>
<sequence length="599" mass="68148">MVNILQNFQTANHFNFPYLYEENVHICLKAGGLVRCNIYRPKTSDQVPALVTYGPYGKDIYYGQVKPPKANPRYKSVPPAWETPDPGFWTEHGYAVIRADEAGTGQSPGVLDPLSRATTDGFVDVVEWAAEQPWSSGKVGLLGTSYYAESHRCRHGGILSNTYIETWWNSQIVANQYGRPGRAKCTRGPETLDGDLSEEQLMANRRDQTVDNRSNYFLDDEYYASRVYNFGDIEVPLLSVGNWGDITLHLRGNIEGFTHAGSKFKYLRIIVGRHDRPFYYQEEVEVQRSFLDAFLKGEDRVGWATPRKMPPVSIVVRKGDVGVDNPRGERTYRCREEDEWPIGRTHYSKHWLTPSRIIHTYWTPAVIEVTTLGYRSLGTLDNPRETEITGHITVHLNISRSAEYSLDEGAVPCDIDIFLTLRHISPEGKEILYTGPTGDPVPVSKGWLRVSLRKVNTEHPYHRDWLPRREYRRCDVQAVVPGKVYGVDVEMWPTNVVVEARGKLILDVTSGDTQGCGDVQHDDVLDRTFAGMNYIHFAPGLENYIILPEIPSKAETARAYVDYGSPNPSSIHRDTMYPSSFMFPECDRNQHSSRFTQRK</sequence>
<dbReference type="Gene3D" id="2.60.120.260">
    <property type="entry name" value="Galactose-binding domain-like"/>
    <property type="match status" value="1"/>
</dbReference>
<dbReference type="InterPro" id="IPR050585">
    <property type="entry name" value="Xaa-Pro_dipeptidyl-ppase/CocE"/>
</dbReference>
<evidence type="ECO:0000256" key="1">
    <source>
        <dbReference type="ARBA" id="ARBA00022801"/>
    </source>
</evidence>
<dbReference type="InterPro" id="IPR008979">
    <property type="entry name" value="Galactose-bd-like_sf"/>
</dbReference>
<dbReference type="EMBL" id="MU853611">
    <property type="protein sequence ID" value="KAK4141439.1"/>
    <property type="molecule type" value="Genomic_DNA"/>
</dbReference>
<dbReference type="GO" id="GO:0008239">
    <property type="term" value="F:dipeptidyl-peptidase activity"/>
    <property type="evidence" value="ECO:0007669"/>
    <property type="project" value="InterPro"/>
</dbReference>
<dbReference type="Gene3D" id="3.40.50.1820">
    <property type="entry name" value="alpha/beta hydrolase"/>
    <property type="match status" value="2"/>
</dbReference>
<evidence type="ECO:0000313" key="4">
    <source>
        <dbReference type="Proteomes" id="UP001302676"/>
    </source>
</evidence>
<dbReference type="PANTHER" id="PTHR43056:SF10">
    <property type="entry name" value="COCE_NOND FAMILY, PUTATIVE (AFU_ORTHOLOGUE AFUA_7G00600)-RELATED"/>
    <property type="match status" value="1"/>
</dbReference>
<dbReference type="InterPro" id="IPR013736">
    <property type="entry name" value="Xaa-Pro_dipept_C"/>
</dbReference>
<dbReference type="SUPFAM" id="SSF53474">
    <property type="entry name" value="alpha/beta-Hydrolases"/>
    <property type="match status" value="1"/>
</dbReference>
<gene>
    <name evidence="3" type="ORF">C8A04DRAFT_39056</name>
</gene>
<dbReference type="PANTHER" id="PTHR43056">
    <property type="entry name" value="PEPTIDASE S9 PROLYL OLIGOPEPTIDASE"/>
    <property type="match status" value="1"/>
</dbReference>
<dbReference type="SUPFAM" id="SSF49785">
    <property type="entry name" value="Galactose-binding domain-like"/>
    <property type="match status" value="1"/>
</dbReference>
<dbReference type="Pfam" id="PF02129">
    <property type="entry name" value="Peptidase_S15"/>
    <property type="match status" value="1"/>
</dbReference>
<dbReference type="Pfam" id="PF08530">
    <property type="entry name" value="PepX_C"/>
    <property type="match status" value="1"/>
</dbReference>
<protein>
    <submittedName>
        <fullName evidence="3">Alpha/Beta hydrolase protein</fullName>
    </submittedName>
</protein>
<accession>A0AAN6UYX0</accession>
<dbReference type="InterPro" id="IPR005674">
    <property type="entry name" value="CocE/Ser_esterase"/>
</dbReference>
<dbReference type="Proteomes" id="UP001302676">
    <property type="component" value="Unassembled WGS sequence"/>
</dbReference>
<dbReference type="NCBIfam" id="TIGR00976">
    <property type="entry name" value="CocE_NonD"/>
    <property type="match status" value="1"/>
</dbReference>
<name>A0AAN6UYX0_9PEZI</name>